<accession>A0A1D9FVD8</accession>
<dbReference type="AlphaFoldDB" id="A0A1D9FVD8"/>
<evidence type="ECO:0000256" key="1">
    <source>
        <dbReference type="SAM" id="MobiDB-lite"/>
    </source>
</evidence>
<reference evidence="3" key="1">
    <citation type="submission" date="2016-10" db="EMBL/GenBank/DDBJ databases">
        <title>Comparative genomics uncovers the prolific and rare metabolic potential of the cyanobacterial genus Moorea.</title>
        <authorList>
            <person name="Leao T."/>
            <person name="Castelao G."/>
            <person name="Korobeynikov A."/>
            <person name="Monroe E.A."/>
            <person name="Podell S."/>
            <person name="Glukhov E."/>
            <person name="Allen E."/>
            <person name="Gerwick W.H."/>
            <person name="Gerwick L."/>
        </authorList>
    </citation>
    <scope>NUCLEOTIDE SEQUENCE [LARGE SCALE GENOMIC DNA]</scope>
    <source>
        <strain evidence="3">JHB</strain>
    </source>
</reference>
<feature type="compositionally biased region" description="Low complexity" evidence="1">
    <location>
        <begin position="175"/>
        <end position="201"/>
    </location>
</feature>
<sequence>MYKTNEIKLALGLALTTLTSGLVMLWESYDQAPGVFQLLGAQPAVAQFFIPPEISKVVYQRLPDLPQENQYISKESGEVAANNTLVNRLIRYHVYGKKRLPNYRFDWKLTMADYLGAYDYLVASQYPSGNTLTENPMKGDIAAIEQLTRAERDALVSVLVNIFNPNRTETVAPESSTKPSPATPSPGTTSNPTSPATTSNPRRGVSLPQPGDAQLLKPN</sequence>
<evidence type="ECO:0000313" key="2">
    <source>
        <dbReference type="EMBL" id="AOY79273.1"/>
    </source>
</evidence>
<proteinExistence type="predicted"/>
<dbReference type="EMBL" id="CP017708">
    <property type="protein sequence ID" value="AOY79273.1"/>
    <property type="molecule type" value="Genomic_DNA"/>
</dbReference>
<dbReference type="Proteomes" id="UP000176944">
    <property type="component" value="Chromosome"/>
</dbReference>
<gene>
    <name evidence="2" type="ORF">BJP36_04410</name>
</gene>
<name>A0A1D9FVD8_MOOP1</name>
<feature type="region of interest" description="Disordered" evidence="1">
    <location>
        <begin position="169"/>
        <end position="219"/>
    </location>
</feature>
<evidence type="ECO:0000313" key="3">
    <source>
        <dbReference type="Proteomes" id="UP000176944"/>
    </source>
</evidence>
<protein>
    <submittedName>
        <fullName evidence="2">Uncharacterized protein</fullName>
    </submittedName>
</protein>
<organism evidence="2 3">
    <name type="scientific">Moorena producens (strain JHB)</name>
    <dbReference type="NCBI Taxonomy" id="1454205"/>
    <lineage>
        <taxon>Bacteria</taxon>
        <taxon>Bacillati</taxon>
        <taxon>Cyanobacteriota</taxon>
        <taxon>Cyanophyceae</taxon>
        <taxon>Coleofasciculales</taxon>
        <taxon>Coleofasciculaceae</taxon>
        <taxon>Moorena</taxon>
    </lineage>
</organism>